<accession>A0A150QVR5</accession>
<name>A0A150QVR5_SORCE</name>
<evidence type="ECO:0000313" key="2">
    <source>
        <dbReference type="EMBL" id="KYF71658.1"/>
    </source>
</evidence>
<protein>
    <submittedName>
        <fullName evidence="2">Uncharacterized protein</fullName>
    </submittedName>
</protein>
<dbReference type="Proteomes" id="UP000075260">
    <property type="component" value="Unassembled WGS sequence"/>
</dbReference>
<feature type="compositionally biased region" description="Basic and acidic residues" evidence="1">
    <location>
        <begin position="137"/>
        <end position="153"/>
    </location>
</feature>
<sequence length="168" mass="18684">MQEGDGHTCGYTRLTLKIDERDVDIDSGLERDTLARVTRKTSVTVHISLSRLGKHRSNVARAAATIAHEFVVHAMPFLSIISMIRSGATATALTKHWTSSKNGGLNSGDNQHYRFGAGLIPEFDVLINAMADQLRSNKDKGELRREADEDKALHQGRYPVRASYHTRE</sequence>
<evidence type="ECO:0000313" key="3">
    <source>
        <dbReference type="Proteomes" id="UP000075260"/>
    </source>
</evidence>
<comment type="caution">
    <text evidence="2">The sequence shown here is derived from an EMBL/GenBank/DDBJ whole genome shotgun (WGS) entry which is preliminary data.</text>
</comment>
<reference evidence="2 3" key="1">
    <citation type="submission" date="2014-02" db="EMBL/GenBank/DDBJ databases">
        <title>The small core and large imbalanced accessory genome model reveals a collaborative survival strategy of Sorangium cellulosum strains in nature.</title>
        <authorList>
            <person name="Han K."/>
            <person name="Peng R."/>
            <person name="Blom J."/>
            <person name="Li Y.-Z."/>
        </authorList>
    </citation>
    <scope>NUCLEOTIDE SEQUENCE [LARGE SCALE GENOMIC DNA]</scope>
    <source>
        <strain evidence="2 3">So0008-312</strain>
    </source>
</reference>
<proteinExistence type="predicted"/>
<feature type="region of interest" description="Disordered" evidence="1">
    <location>
        <begin position="137"/>
        <end position="168"/>
    </location>
</feature>
<organism evidence="2 3">
    <name type="scientific">Sorangium cellulosum</name>
    <name type="common">Polyangium cellulosum</name>
    <dbReference type="NCBI Taxonomy" id="56"/>
    <lineage>
        <taxon>Bacteria</taxon>
        <taxon>Pseudomonadati</taxon>
        <taxon>Myxococcota</taxon>
        <taxon>Polyangia</taxon>
        <taxon>Polyangiales</taxon>
        <taxon>Polyangiaceae</taxon>
        <taxon>Sorangium</taxon>
    </lineage>
</organism>
<evidence type="ECO:0000256" key="1">
    <source>
        <dbReference type="SAM" id="MobiDB-lite"/>
    </source>
</evidence>
<gene>
    <name evidence="2" type="ORF">BE15_34050</name>
</gene>
<dbReference type="AlphaFoldDB" id="A0A150QVR5"/>
<dbReference type="EMBL" id="JEMA01000320">
    <property type="protein sequence ID" value="KYF71658.1"/>
    <property type="molecule type" value="Genomic_DNA"/>
</dbReference>